<evidence type="ECO:0000256" key="6">
    <source>
        <dbReference type="SAM" id="MobiDB-lite"/>
    </source>
</evidence>
<evidence type="ECO:0000259" key="7">
    <source>
        <dbReference type="Pfam" id="PF16741"/>
    </source>
</evidence>
<dbReference type="InterPro" id="IPR011993">
    <property type="entry name" value="PH-like_dom_sf"/>
</dbReference>
<feature type="region of interest" description="Disordered" evidence="6">
    <location>
        <begin position="207"/>
        <end position="231"/>
    </location>
</feature>
<keyword evidence="10" id="KW-1185">Reference proteome</keyword>
<dbReference type="GO" id="GO:0000184">
    <property type="term" value="P:nuclear-transcribed mRNA catabolic process, nonsense-mediated decay"/>
    <property type="evidence" value="ECO:0007669"/>
    <property type="project" value="UniProtKB-KW"/>
</dbReference>
<dbReference type="GO" id="GO:0000932">
    <property type="term" value="C:P-body"/>
    <property type="evidence" value="ECO:0007669"/>
    <property type="project" value="TreeGrafter"/>
</dbReference>
<keyword evidence="5" id="KW-0866">Nonsense-mediated mRNA decay</keyword>
<dbReference type="OrthoDB" id="9999469at2759"/>
<dbReference type="GO" id="GO:0000290">
    <property type="term" value="P:deadenylation-dependent decapping of nuclear-transcribed mRNA"/>
    <property type="evidence" value="ECO:0007669"/>
    <property type="project" value="InterPro"/>
</dbReference>
<evidence type="ECO:0000256" key="2">
    <source>
        <dbReference type="ARBA" id="ARBA00008778"/>
    </source>
</evidence>
<evidence type="ECO:0000313" key="10">
    <source>
        <dbReference type="Proteomes" id="UP000663828"/>
    </source>
</evidence>
<dbReference type="InterPro" id="IPR031953">
    <property type="entry name" value="mRNA_decap_C"/>
</dbReference>
<comment type="similarity">
    <text evidence="2">Belongs to the DCP1 family.</text>
</comment>
<dbReference type="EMBL" id="CAJNOJ010000010">
    <property type="protein sequence ID" value="CAF0783829.1"/>
    <property type="molecule type" value="Genomic_DNA"/>
</dbReference>
<feature type="region of interest" description="Disordered" evidence="6">
    <location>
        <begin position="1"/>
        <end position="21"/>
    </location>
</feature>
<dbReference type="EMBL" id="CAJNOR010000045">
    <property type="protein sequence ID" value="CAF0771220.1"/>
    <property type="molecule type" value="Genomic_DNA"/>
</dbReference>
<sequence length="322" mass="36706">MSTPILNPNSSSTTKTNVNSVPTSSLSQYQVELGKVLCKHDPTAIRMYDFINYVKVFRYNTHEFRWENHSTIEGNLFLYKRKQLINNQMFQVFAFAIIQGDRDLIQPISLDMTEQADKQCIFYEVKKHDESLVFSLHFSSESECLRIHKFIQKLLQSMREQQNHLTNPGELQHILVKEQSIARNEDPSQLIINRPNSVVPQVGSSRQTAMHISGRQSTPLTNSNDPTSSLKRLLNIPNANISDNETNLPSSQNSINLIPPSAFAVFPSSTGADYSDNQFVAQTNPANVLNREHFRNVLLHLVRTDEQFVDIIHQACLSYSTQ</sequence>
<evidence type="ECO:0000313" key="8">
    <source>
        <dbReference type="EMBL" id="CAF0771220.1"/>
    </source>
</evidence>
<proteinExistence type="inferred from homology"/>
<dbReference type="GO" id="GO:0006397">
    <property type="term" value="P:mRNA processing"/>
    <property type="evidence" value="ECO:0007669"/>
    <property type="project" value="UniProtKB-KW"/>
</dbReference>
<evidence type="ECO:0000256" key="3">
    <source>
        <dbReference type="ARBA" id="ARBA00022490"/>
    </source>
</evidence>
<dbReference type="PANTHER" id="PTHR16290">
    <property type="entry name" value="TRANSCRIPTION FACTOR SMIF DECAPPING ENZYME DCP1"/>
    <property type="match status" value="1"/>
</dbReference>
<dbReference type="PANTHER" id="PTHR16290:SF0">
    <property type="entry name" value="DECAPPING PROTEIN 1, ISOFORM A"/>
    <property type="match status" value="1"/>
</dbReference>
<evidence type="ECO:0000313" key="9">
    <source>
        <dbReference type="EMBL" id="CAF0783829.1"/>
    </source>
</evidence>
<keyword evidence="3" id="KW-0963">Cytoplasm</keyword>
<dbReference type="Gene3D" id="2.30.29.30">
    <property type="entry name" value="Pleckstrin-homology domain (PH domain)/Phosphotyrosine-binding domain (PTB)"/>
    <property type="match status" value="1"/>
</dbReference>
<evidence type="ECO:0000256" key="5">
    <source>
        <dbReference type="ARBA" id="ARBA00023161"/>
    </source>
</evidence>
<accession>A0A813QSI3</accession>
<feature type="compositionally biased region" description="Low complexity" evidence="6">
    <location>
        <begin position="7"/>
        <end position="21"/>
    </location>
</feature>
<name>A0A813QSI3_ADIRI</name>
<dbReference type="GO" id="GO:0008047">
    <property type="term" value="F:enzyme activator activity"/>
    <property type="evidence" value="ECO:0007669"/>
    <property type="project" value="InterPro"/>
</dbReference>
<dbReference type="GO" id="GO:0003729">
    <property type="term" value="F:mRNA binding"/>
    <property type="evidence" value="ECO:0007669"/>
    <property type="project" value="TreeGrafter"/>
</dbReference>
<dbReference type="SUPFAM" id="SSF50729">
    <property type="entry name" value="PH domain-like"/>
    <property type="match status" value="1"/>
</dbReference>
<dbReference type="GO" id="GO:0031087">
    <property type="term" value="P:deadenylation-independent decapping of nuclear-transcribed mRNA"/>
    <property type="evidence" value="ECO:0007669"/>
    <property type="project" value="TreeGrafter"/>
</dbReference>
<evidence type="ECO:0000256" key="1">
    <source>
        <dbReference type="ARBA" id="ARBA00004496"/>
    </source>
</evidence>
<dbReference type="Gene3D" id="6.10.140.2030">
    <property type="match status" value="1"/>
</dbReference>
<dbReference type="Proteomes" id="UP000663852">
    <property type="component" value="Unassembled WGS sequence"/>
</dbReference>
<comment type="caution">
    <text evidence="8">The sequence shown here is derived from an EMBL/GenBank/DDBJ whole genome shotgun (WGS) entry which is preliminary data.</text>
</comment>
<dbReference type="Proteomes" id="UP000663828">
    <property type="component" value="Unassembled WGS sequence"/>
</dbReference>
<comment type="subcellular location">
    <subcellularLocation>
        <location evidence="1">Cytoplasm</location>
    </subcellularLocation>
</comment>
<dbReference type="AlphaFoldDB" id="A0A813QSI3"/>
<feature type="compositionally biased region" description="Polar residues" evidence="6">
    <location>
        <begin position="207"/>
        <end position="230"/>
    </location>
</feature>
<reference evidence="8" key="1">
    <citation type="submission" date="2021-02" db="EMBL/GenBank/DDBJ databases">
        <authorList>
            <person name="Nowell W R."/>
        </authorList>
    </citation>
    <scope>NUCLEOTIDE SEQUENCE</scope>
</reference>
<keyword evidence="4" id="KW-0507">mRNA processing</keyword>
<dbReference type="InterPro" id="IPR010334">
    <property type="entry name" value="Dcp1"/>
</dbReference>
<dbReference type="Pfam" id="PF16741">
    <property type="entry name" value="mRNA_decap_C"/>
    <property type="match status" value="1"/>
</dbReference>
<evidence type="ECO:0000256" key="4">
    <source>
        <dbReference type="ARBA" id="ARBA00022664"/>
    </source>
</evidence>
<protein>
    <recommendedName>
        <fullName evidence="7">mRNA-decapping enzyme C-terminal domain-containing protein</fullName>
    </recommendedName>
</protein>
<gene>
    <name evidence="9" type="ORF">EDS130_LOCUS3981</name>
    <name evidence="8" type="ORF">XAT740_LOCUS1462</name>
</gene>
<dbReference type="Pfam" id="PF06058">
    <property type="entry name" value="DCP1"/>
    <property type="match status" value="1"/>
</dbReference>
<organism evidence="8 10">
    <name type="scientific">Adineta ricciae</name>
    <name type="common">Rotifer</name>
    <dbReference type="NCBI Taxonomy" id="249248"/>
    <lineage>
        <taxon>Eukaryota</taxon>
        <taxon>Metazoa</taxon>
        <taxon>Spiralia</taxon>
        <taxon>Gnathifera</taxon>
        <taxon>Rotifera</taxon>
        <taxon>Eurotatoria</taxon>
        <taxon>Bdelloidea</taxon>
        <taxon>Adinetida</taxon>
        <taxon>Adinetidae</taxon>
        <taxon>Adineta</taxon>
    </lineage>
</organism>
<feature type="domain" description="mRNA-decapping enzyme C-terminal" evidence="7">
    <location>
        <begin position="287"/>
        <end position="319"/>
    </location>
</feature>